<comment type="caution">
    <text evidence="1">The sequence shown here is derived from an EMBL/GenBank/DDBJ whole genome shotgun (WGS) entry which is preliminary data.</text>
</comment>
<sequence length="226" mass="25619">MITSPKLSNYRNASLLTFLSTVVTICNKFDVEALKINTEVAKIATDVESLEALFSLAKKNDNTESLENLDTRRDAATLSIQGIVECYARHFDKSYEDAAKAILKTFARHGKGITRQVYRDQTATTRSLINDFESDAIVSTALNKLHLTEWVQELKLANEAFDAVYVARNMELSVQPDQNFKDKKTMAIEDYRRLIDVLKAFNIINPNGDYDKILKALNELVLKYNV</sequence>
<dbReference type="EMBL" id="JAYGIM010000003">
    <property type="protein sequence ID" value="MEA5425882.1"/>
    <property type="molecule type" value="Genomic_DNA"/>
</dbReference>
<gene>
    <name evidence="1" type="ORF">VB798_04810</name>
</gene>
<accession>A0ABU5SFC8</accession>
<evidence type="ECO:0000313" key="1">
    <source>
        <dbReference type="EMBL" id="MEA5425882.1"/>
    </source>
</evidence>
<evidence type="ECO:0000313" key="2">
    <source>
        <dbReference type="Proteomes" id="UP001302222"/>
    </source>
</evidence>
<dbReference type="RefSeq" id="WP_323256518.1">
    <property type="nucleotide sequence ID" value="NZ_JAYGIM010000003.1"/>
</dbReference>
<name>A0ABU5SFC8_9BACT</name>
<protein>
    <submittedName>
        <fullName evidence="1">DUF6261 family protein</fullName>
    </submittedName>
</protein>
<dbReference type="Proteomes" id="UP001302222">
    <property type="component" value="Unassembled WGS sequence"/>
</dbReference>
<keyword evidence="2" id="KW-1185">Reference proteome</keyword>
<proteinExistence type="predicted"/>
<dbReference type="Pfam" id="PF19775">
    <property type="entry name" value="DUF6261"/>
    <property type="match status" value="1"/>
</dbReference>
<reference evidence="1 2" key="1">
    <citation type="submission" date="2023-12" db="EMBL/GenBank/DDBJ databases">
        <title>Novel species of the genus Arcicella isolated from rivers.</title>
        <authorList>
            <person name="Lu H."/>
        </authorList>
    </citation>
    <scope>NUCLEOTIDE SEQUENCE [LARGE SCALE GENOMIC DNA]</scope>
    <source>
        <strain evidence="1 2">DC25W</strain>
    </source>
</reference>
<organism evidence="1 2">
    <name type="scientific">Arcicella lustrica</name>
    <dbReference type="NCBI Taxonomy" id="2984196"/>
    <lineage>
        <taxon>Bacteria</taxon>
        <taxon>Pseudomonadati</taxon>
        <taxon>Bacteroidota</taxon>
        <taxon>Cytophagia</taxon>
        <taxon>Cytophagales</taxon>
        <taxon>Flectobacillaceae</taxon>
        <taxon>Arcicella</taxon>
    </lineage>
</organism>
<dbReference type="InterPro" id="IPR046228">
    <property type="entry name" value="DUF6261"/>
</dbReference>